<name>A0ABR7RV24_9PROT</name>
<proteinExistence type="predicted"/>
<gene>
    <name evidence="2" type="ORF">IBL26_23520</name>
</gene>
<protein>
    <submittedName>
        <fullName evidence="2">TIR domain-containing protein</fullName>
    </submittedName>
</protein>
<dbReference type="SUPFAM" id="SSF52206">
    <property type="entry name" value="Hypothetical protein MTH538"/>
    <property type="match status" value="1"/>
</dbReference>
<comment type="caution">
    <text evidence="2">The sequence shown here is derived from an EMBL/GenBank/DDBJ whole genome shotgun (WGS) entry which is preliminary data.</text>
</comment>
<dbReference type="InterPro" id="IPR036490">
    <property type="entry name" value="ThsB_TIR-like_sf"/>
</dbReference>
<organism evidence="2 3">
    <name type="scientific">Teichococcus aerophilus</name>
    <dbReference type="NCBI Taxonomy" id="1224513"/>
    <lineage>
        <taxon>Bacteria</taxon>
        <taxon>Pseudomonadati</taxon>
        <taxon>Pseudomonadota</taxon>
        <taxon>Alphaproteobacteria</taxon>
        <taxon>Acetobacterales</taxon>
        <taxon>Roseomonadaceae</taxon>
        <taxon>Roseomonas</taxon>
    </lineage>
</organism>
<evidence type="ECO:0000313" key="2">
    <source>
        <dbReference type="EMBL" id="MBC9209827.1"/>
    </source>
</evidence>
<dbReference type="EMBL" id="JACTVA010000074">
    <property type="protein sequence ID" value="MBC9209827.1"/>
    <property type="molecule type" value="Genomic_DNA"/>
</dbReference>
<sequence>MANKQCFLSFHYKPDNWRVQQVKNIGSIDEQPILTANKWEEIKKEGDTAVESWIDRNMNNKECLIVLVGTKTAGRRWVKYEIKKAWEKGLGVMAIHIHNLKDAAGEQSEKGSNPFAGLKVDGHDVVGTVYDPPYKTSTFVYEHITENIEDWVKAAIKARK</sequence>
<feature type="domain" description="Thoeris protein ThsB TIR-like" evidence="1">
    <location>
        <begin position="7"/>
        <end position="102"/>
    </location>
</feature>
<dbReference type="InterPro" id="IPR015032">
    <property type="entry name" value="ThsB__TIR-like_domain"/>
</dbReference>
<dbReference type="Pfam" id="PF08937">
    <property type="entry name" value="ThsB_TIR"/>
    <property type="match status" value="1"/>
</dbReference>
<dbReference type="Gene3D" id="3.40.50.11200">
    <property type="match status" value="1"/>
</dbReference>
<evidence type="ECO:0000259" key="1">
    <source>
        <dbReference type="Pfam" id="PF08937"/>
    </source>
</evidence>
<evidence type="ECO:0000313" key="3">
    <source>
        <dbReference type="Proteomes" id="UP000626026"/>
    </source>
</evidence>
<accession>A0ABR7RV24</accession>
<dbReference type="RefSeq" id="WP_187786950.1">
    <property type="nucleotide sequence ID" value="NZ_JACTVA010000074.1"/>
</dbReference>
<keyword evidence="3" id="KW-1185">Reference proteome</keyword>
<dbReference type="Proteomes" id="UP000626026">
    <property type="component" value="Unassembled WGS sequence"/>
</dbReference>
<reference evidence="2 3" key="1">
    <citation type="journal article" date="2013" name="Int. J. Syst. Evol. Microbiol.">
        <title>Roseomonas aerophila sp. nov., isolated from air.</title>
        <authorList>
            <person name="Kim S.J."/>
            <person name="Weon H.Y."/>
            <person name="Ahn J.H."/>
            <person name="Hong S.B."/>
            <person name="Seok S.J."/>
            <person name="Whang K.S."/>
            <person name="Kwon S.W."/>
        </authorList>
    </citation>
    <scope>NUCLEOTIDE SEQUENCE [LARGE SCALE GENOMIC DNA]</scope>
    <source>
        <strain evidence="2 3">NBRC 108923</strain>
    </source>
</reference>